<reference evidence="4" key="1">
    <citation type="submission" date="2020-11" db="EMBL/GenBank/DDBJ databases">
        <authorList>
            <person name="Tran Van P."/>
        </authorList>
    </citation>
    <scope>NUCLEOTIDE SEQUENCE</scope>
</reference>
<dbReference type="EMBL" id="OE842365">
    <property type="protein sequence ID" value="CAD7599782.1"/>
    <property type="molecule type" value="Genomic_DNA"/>
</dbReference>
<feature type="compositionally biased region" description="Basic and acidic residues" evidence="2">
    <location>
        <begin position="21"/>
        <end position="36"/>
    </location>
</feature>
<comment type="subcellular location">
    <subcellularLocation>
        <location evidence="1">Nucleus</location>
    </subcellularLocation>
</comment>
<dbReference type="GO" id="GO:0003700">
    <property type="term" value="F:DNA-binding transcription factor activity"/>
    <property type="evidence" value="ECO:0007669"/>
    <property type="project" value="InterPro"/>
</dbReference>
<evidence type="ECO:0000256" key="2">
    <source>
        <dbReference type="SAM" id="MobiDB-lite"/>
    </source>
</evidence>
<feature type="region of interest" description="Disordered" evidence="2">
    <location>
        <begin position="1"/>
        <end position="36"/>
    </location>
</feature>
<dbReference type="Pfam" id="PF03792">
    <property type="entry name" value="PBC"/>
    <property type="match status" value="1"/>
</dbReference>
<evidence type="ECO:0000259" key="3">
    <source>
        <dbReference type="Pfam" id="PF03792"/>
    </source>
</evidence>
<gene>
    <name evidence="4" type="ORF">TGEB3V08_LOCUS7441</name>
</gene>
<dbReference type="AlphaFoldDB" id="A0A7R9K2N6"/>
<accession>A0A7R9K2N6</accession>
<proteinExistence type="predicted"/>
<organism evidence="4">
    <name type="scientific">Timema genevievae</name>
    <name type="common">Walking stick</name>
    <dbReference type="NCBI Taxonomy" id="629358"/>
    <lineage>
        <taxon>Eukaryota</taxon>
        <taxon>Metazoa</taxon>
        <taxon>Ecdysozoa</taxon>
        <taxon>Arthropoda</taxon>
        <taxon>Hexapoda</taxon>
        <taxon>Insecta</taxon>
        <taxon>Pterygota</taxon>
        <taxon>Neoptera</taxon>
        <taxon>Polyneoptera</taxon>
        <taxon>Phasmatodea</taxon>
        <taxon>Timematodea</taxon>
        <taxon>Timematoidea</taxon>
        <taxon>Timematidae</taxon>
        <taxon>Timema</taxon>
    </lineage>
</organism>
<evidence type="ECO:0000313" key="4">
    <source>
        <dbReference type="EMBL" id="CAD7599782.1"/>
    </source>
</evidence>
<dbReference type="InterPro" id="IPR005542">
    <property type="entry name" value="PBX_PBC_dom"/>
</dbReference>
<name>A0A7R9K2N6_TIMGE</name>
<feature type="domain" description="PBC" evidence="3">
    <location>
        <begin position="32"/>
        <end position="59"/>
    </location>
</feature>
<sequence>MQYTSDSLRHDVTSQPNSLTKRADHFKTNDQTEQKHTLNCHRMKPALFSVLCEIKEKTEDGATEEKGRGGHLGYSGKIMRMKVLFWNHRNCSSVFRNQGASSTSSAPNQLVEASSSVRCCLAKERSLSFDEAPSYRKMKVKSQVMSFQEKGWKQQ</sequence>
<evidence type="ECO:0000256" key="1">
    <source>
        <dbReference type="ARBA" id="ARBA00004123"/>
    </source>
</evidence>
<dbReference type="GO" id="GO:0005634">
    <property type="term" value="C:nucleus"/>
    <property type="evidence" value="ECO:0007669"/>
    <property type="project" value="UniProtKB-SubCell"/>
</dbReference>
<protein>
    <recommendedName>
        <fullName evidence="3">PBC domain-containing protein</fullName>
    </recommendedName>
</protein>